<accession>A0A1G2QCX3</accession>
<comment type="caution">
    <text evidence="2">The sequence shown here is derived from an EMBL/GenBank/DDBJ whole genome shotgun (WGS) entry which is preliminary data.</text>
</comment>
<reference evidence="2 3" key="1">
    <citation type="journal article" date="2016" name="Nat. Commun.">
        <title>Thousands of microbial genomes shed light on interconnected biogeochemical processes in an aquifer system.</title>
        <authorList>
            <person name="Anantharaman K."/>
            <person name="Brown C.T."/>
            <person name="Hug L.A."/>
            <person name="Sharon I."/>
            <person name="Castelle C.J."/>
            <person name="Probst A.J."/>
            <person name="Thomas B.C."/>
            <person name="Singh A."/>
            <person name="Wilkins M.J."/>
            <person name="Karaoz U."/>
            <person name="Brodie E.L."/>
            <person name="Williams K.H."/>
            <person name="Hubbard S.S."/>
            <person name="Banfield J.F."/>
        </authorList>
    </citation>
    <scope>NUCLEOTIDE SEQUENCE [LARGE SCALE GENOMIC DNA]</scope>
</reference>
<dbReference type="Pfam" id="PF01471">
    <property type="entry name" value="PG_binding_1"/>
    <property type="match status" value="1"/>
</dbReference>
<organism evidence="2 3">
    <name type="scientific">Candidatus Vogelbacteria bacterium RIFOXYD1_FULL_44_32</name>
    <dbReference type="NCBI Taxonomy" id="1802438"/>
    <lineage>
        <taxon>Bacteria</taxon>
        <taxon>Candidatus Vogeliibacteriota</taxon>
    </lineage>
</organism>
<dbReference type="InterPro" id="IPR002477">
    <property type="entry name" value="Peptidoglycan-bd-like"/>
</dbReference>
<evidence type="ECO:0000259" key="1">
    <source>
        <dbReference type="Pfam" id="PF01471"/>
    </source>
</evidence>
<evidence type="ECO:0000313" key="3">
    <source>
        <dbReference type="Proteomes" id="UP000177043"/>
    </source>
</evidence>
<sequence>MTNKLKTIILALILGLLVVPTAGQAISLSDLERELLRLQGLYEAQLLKVGREENYVIPKTPTLITTADYDCTKIETTLRYQMVDYRGHEPIKALQNFLKANGDYTFPSATGYFGNETKKAVTRFQQRVGIVPADGYGVVEATTRNRIESISCADDKLAIKPAILPSTIVGANYDTLIYATNFRGDPSFLIINGRLPVGLKLINLADGQATISGRTRRAGVYTFTVKAIGTGEQETERTYTIISNDRDGALFGP</sequence>
<evidence type="ECO:0000313" key="2">
    <source>
        <dbReference type="EMBL" id="OHA58263.1"/>
    </source>
</evidence>
<dbReference type="InterPro" id="IPR036366">
    <property type="entry name" value="PGBDSf"/>
</dbReference>
<protein>
    <recommendedName>
        <fullName evidence="1">Peptidoglycan binding-like domain-containing protein</fullName>
    </recommendedName>
</protein>
<dbReference type="EMBL" id="MHTJ01000004">
    <property type="protein sequence ID" value="OHA58263.1"/>
    <property type="molecule type" value="Genomic_DNA"/>
</dbReference>
<proteinExistence type="predicted"/>
<dbReference type="Gene3D" id="1.10.101.10">
    <property type="entry name" value="PGBD-like superfamily/PGBD"/>
    <property type="match status" value="1"/>
</dbReference>
<dbReference type="SUPFAM" id="SSF47090">
    <property type="entry name" value="PGBD-like"/>
    <property type="match status" value="1"/>
</dbReference>
<dbReference type="Proteomes" id="UP000177043">
    <property type="component" value="Unassembled WGS sequence"/>
</dbReference>
<gene>
    <name evidence="2" type="ORF">A2571_03340</name>
</gene>
<dbReference type="AlphaFoldDB" id="A0A1G2QCX3"/>
<dbReference type="InterPro" id="IPR013783">
    <property type="entry name" value="Ig-like_fold"/>
</dbReference>
<dbReference type="InterPro" id="IPR036365">
    <property type="entry name" value="PGBD-like_sf"/>
</dbReference>
<feature type="domain" description="Peptidoglycan binding-like" evidence="1">
    <location>
        <begin position="88"/>
        <end position="136"/>
    </location>
</feature>
<name>A0A1G2QCX3_9BACT</name>
<dbReference type="Gene3D" id="2.60.40.10">
    <property type="entry name" value="Immunoglobulins"/>
    <property type="match status" value="1"/>
</dbReference>